<name>C2JZU1_LACRM</name>
<comment type="similarity">
    <text evidence="4">Belongs to the FBPase class 3 family.</text>
</comment>
<keyword evidence="3 4" id="KW-0119">Carbohydrate metabolism</keyword>
<protein>
    <recommendedName>
        <fullName evidence="4">Fructose-1,6-bisphosphatase class 3</fullName>
        <shortName evidence="4">FBPase class 3</shortName>
        <ecNumber evidence="4">3.1.3.11</ecNumber>
    </recommendedName>
    <alternativeName>
        <fullName evidence="4">D-fructose-1,6-bisphosphate 1-phosphohydrolase class 3</fullName>
    </alternativeName>
</protein>
<comment type="catalytic activity">
    <reaction evidence="4">
        <text>beta-D-fructose 1,6-bisphosphate + H2O = beta-D-fructose 6-phosphate + phosphate</text>
        <dbReference type="Rhea" id="RHEA:11064"/>
        <dbReference type="ChEBI" id="CHEBI:15377"/>
        <dbReference type="ChEBI" id="CHEBI:32966"/>
        <dbReference type="ChEBI" id="CHEBI:43474"/>
        <dbReference type="ChEBI" id="CHEBI:57634"/>
        <dbReference type="EC" id="3.1.3.11"/>
    </reaction>
</comment>
<accession>C2JZU1</accession>
<dbReference type="Gene3D" id="3.60.21.10">
    <property type="match status" value="1"/>
</dbReference>
<evidence type="ECO:0000256" key="2">
    <source>
        <dbReference type="ARBA" id="ARBA00023211"/>
    </source>
</evidence>
<dbReference type="InterPro" id="IPR009164">
    <property type="entry name" value="FBPtase_class3"/>
</dbReference>
<dbReference type="SUPFAM" id="SSF56300">
    <property type="entry name" value="Metallo-dependent phosphatases"/>
    <property type="match status" value="1"/>
</dbReference>
<dbReference type="EC" id="3.1.3.11" evidence="4"/>
<gene>
    <name evidence="4" type="primary">fbp</name>
    <name evidence="5" type="ORF">HMPREF0539_2426</name>
</gene>
<dbReference type="HAMAP" id="MF_01854">
    <property type="entry name" value="FBPase_class3"/>
    <property type="match status" value="1"/>
</dbReference>
<dbReference type="Proteomes" id="UP000004525">
    <property type="component" value="Unassembled WGS sequence"/>
</dbReference>
<evidence type="ECO:0000313" key="6">
    <source>
        <dbReference type="Proteomes" id="UP000004525"/>
    </source>
</evidence>
<organism evidence="5 6">
    <name type="scientific">Lacticaseibacillus rhamnosus (strain LMS2-1)</name>
    <dbReference type="NCBI Taxonomy" id="525361"/>
    <lineage>
        <taxon>Bacteria</taxon>
        <taxon>Bacillati</taxon>
        <taxon>Bacillota</taxon>
        <taxon>Bacilli</taxon>
        <taxon>Lactobacillales</taxon>
        <taxon>Lactobacillaceae</taxon>
        <taxon>Lacticaseibacillus</taxon>
    </lineage>
</organism>
<dbReference type="InterPro" id="IPR029052">
    <property type="entry name" value="Metallo-depent_PP-like"/>
</dbReference>
<dbReference type="EMBL" id="ACIZ01000099">
    <property type="protein sequence ID" value="EEN79438.1"/>
    <property type="molecule type" value="Genomic_DNA"/>
</dbReference>
<comment type="pathway">
    <text evidence="4">Carbohydrate biosynthesis; gluconeogenesis.</text>
</comment>
<keyword evidence="1 4" id="KW-0378">Hydrolase</keyword>
<dbReference type="PIRSF" id="PIRSF000906">
    <property type="entry name" value="FBPtase_Bacill"/>
    <property type="match status" value="1"/>
</dbReference>
<evidence type="ECO:0000256" key="1">
    <source>
        <dbReference type="ARBA" id="ARBA00022801"/>
    </source>
</evidence>
<sequence length="656" mass="75140">MSQKLVYAKGSCIMDLYSELTAKYQTVPAIATEIINLEAILNLPKPTEAFMSDIHGEYNAFQHVLRNGSGNVKSKIRSCFRDEMTETTLQRFAFLVYYPSERLTAIHQELQGDDLQQWYLTTFRRLIRLLAFTATKYTRSKVRKAMAPEFVYITEELLYNDADTPDKLAYYWQIIRNLIVLEQADEWIEATCRTIQRLTVDHFHIVGDIYDRGPAPDQVVESLIKRDQRHSVDIQWGNHDILWIGGAAGSALCIANLVRISARYNNLSILEDVYGINLRHLARLAEQYYQDNPAFSPKMGRSDRPITEAERLQITQIHQAIAMIQFKLEGPAIKRRPEFEMDHRLLLDKLAADFSTIQLNGHTYPITNGCFATVDPADPYRLLPEEQEVIDSLVESFTHSEKLHRHMDFLMDRGSMYLRYNRNLLLHGCVPVDEDGNFIGLTIEGTTYTGRQLFDMLEANLRLAYSQPTEKADLATDLLWYLWTGPNSPLFGKHDMTTFERYFIKDPATHAEGRNAYYHLRKDPDFIKKILREFVLDPEVGHVINGHTPVKKGTDPIMANNKMIVIDGGFSKPYQKTTGIGGYTLLDNSYGMQLVTHQPFTTKADAIANLTDIISTRRVVETEARRRTVAETDIGTALQAEVEVLKRRLAELRNGD</sequence>
<keyword evidence="2 4" id="KW-0464">Manganese</keyword>
<keyword evidence="6" id="KW-1185">Reference proteome</keyword>
<dbReference type="HOGENOM" id="CLU_028392_2_0_9"/>
<comment type="caution">
    <text evidence="5">The sequence shown here is derived from an EMBL/GenBank/DDBJ whole genome shotgun (WGS) entry which is preliminary data.</text>
</comment>
<evidence type="ECO:0000313" key="5">
    <source>
        <dbReference type="EMBL" id="EEN79438.1"/>
    </source>
</evidence>
<reference evidence="5" key="1">
    <citation type="submission" date="2009-01" db="EMBL/GenBank/DDBJ databases">
        <authorList>
            <person name="Qin X."/>
            <person name="Bachman B."/>
            <person name="Battles P."/>
            <person name="Bell A."/>
            <person name="Bess C."/>
            <person name="Bickham C."/>
            <person name="Chaboub L."/>
            <person name="Chen D."/>
            <person name="Coyle M."/>
            <person name="Deiros D.R."/>
            <person name="Dinh H."/>
            <person name="Forbes L."/>
            <person name="Fowler G."/>
            <person name="Francisco L."/>
            <person name="Fu Q."/>
            <person name="Gubbala S."/>
            <person name="Hale W."/>
            <person name="Han Y."/>
            <person name="Hemphill L."/>
            <person name="Highlander S.K."/>
            <person name="Hirani K."/>
            <person name="Hogues M."/>
            <person name="Jackson L."/>
            <person name="Jakkamsetti A."/>
            <person name="Javaid M."/>
            <person name="Jiang H."/>
            <person name="Korchina V."/>
            <person name="Kovar C."/>
            <person name="Lara F."/>
            <person name="Lee S."/>
            <person name="Mata R."/>
            <person name="Mathew T."/>
            <person name="Moen C."/>
            <person name="Morales K."/>
            <person name="Munidasa M."/>
            <person name="Nazareth L."/>
            <person name="Ngo R."/>
            <person name="Nguyen L."/>
            <person name="Okwuonu G."/>
            <person name="Ongeri F."/>
            <person name="Patil S."/>
            <person name="Petrosino J."/>
            <person name="Pham C."/>
            <person name="Pham P."/>
            <person name="Pu L.-L."/>
            <person name="Puazo M."/>
            <person name="Raj R."/>
            <person name="Reid J."/>
            <person name="Rouhana J."/>
            <person name="Saada N."/>
            <person name="Shang Y."/>
            <person name="Simmons D."/>
            <person name="Thornton R."/>
            <person name="Warren J."/>
            <person name="Weissenberger G."/>
            <person name="Zhang J."/>
            <person name="Zhang L."/>
            <person name="Zhou C."/>
            <person name="Zhu D."/>
            <person name="Muzny D."/>
            <person name="Worley K."/>
            <person name="Gibbs R."/>
        </authorList>
    </citation>
    <scope>NUCLEOTIDE SEQUENCE [LARGE SCALE GENOMIC DNA]</scope>
    <source>
        <strain evidence="5">LMS2-1</strain>
    </source>
</reference>
<evidence type="ECO:0000256" key="4">
    <source>
        <dbReference type="HAMAP-Rule" id="MF_01854"/>
    </source>
</evidence>
<comment type="cofactor">
    <cofactor evidence="4">
        <name>Mn(2+)</name>
        <dbReference type="ChEBI" id="CHEBI:29035"/>
    </cofactor>
</comment>
<dbReference type="AlphaFoldDB" id="C2JZU1"/>
<dbReference type="GO" id="GO:0042132">
    <property type="term" value="F:fructose 1,6-bisphosphate 1-phosphatase activity"/>
    <property type="evidence" value="ECO:0007669"/>
    <property type="project" value="UniProtKB-UniRule"/>
</dbReference>
<evidence type="ECO:0000256" key="3">
    <source>
        <dbReference type="ARBA" id="ARBA00023277"/>
    </source>
</evidence>
<dbReference type="UniPathway" id="UPA00138"/>
<dbReference type="GO" id="GO:0006094">
    <property type="term" value="P:gluconeogenesis"/>
    <property type="evidence" value="ECO:0007669"/>
    <property type="project" value="UniProtKB-UniRule"/>
</dbReference>
<dbReference type="Pfam" id="PF06874">
    <property type="entry name" value="FBPase_2"/>
    <property type="match status" value="1"/>
</dbReference>
<proteinExistence type="inferred from homology"/>